<organism evidence="2 3">
    <name type="scientific">Rubus argutus</name>
    <name type="common">Southern blackberry</name>
    <dbReference type="NCBI Taxonomy" id="59490"/>
    <lineage>
        <taxon>Eukaryota</taxon>
        <taxon>Viridiplantae</taxon>
        <taxon>Streptophyta</taxon>
        <taxon>Embryophyta</taxon>
        <taxon>Tracheophyta</taxon>
        <taxon>Spermatophyta</taxon>
        <taxon>Magnoliopsida</taxon>
        <taxon>eudicotyledons</taxon>
        <taxon>Gunneridae</taxon>
        <taxon>Pentapetalae</taxon>
        <taxon>rosids</taxon>
        <taxon>fabids</taxon>
        <taxon>Rosales</taxon>
        <taxon>Rosaceae</taxon>
        <taxon>Rosoideae</taxon>
        <taxon>Rosoideae incertae sedis</taxon>
        <taxon>Rubus</taxon>
    </lineage>
</organism>
<protein>
    <submittedName>
        <fullName evidence="2">Uncharacterized protein</fullName>
    </submittedName>
</protein>
<sequence length="172" mass="18934">MISLPSSLSVKVNALGGITTISPTLYTAPSPPRRLRCTSTTITSSSSRLTHSITTSDHRRLPPSPRPIHHRCSSPNPSRVQFNSSSEVPAINRNKQASQLYVHWNQLRNRHHHRCNHPQLQQVPVPGQAAADHFCTTTSRSLPPCYQPQLSLSPALFSAPDPLFGLTSLLSH</sequence>
<feature type="compositionally biased region" description="Polar residues" evidence="1">
    <location>
        <begin position="73"/>
        <end position="83"/>
    </location>
</feature>
<dbReference type="AlphaFoldDB" id="A0AAW1WC76"/>
<gene>
    <name evidence="2" type="ORF">M0R45_030129</name>
</gene>
<name>A0AAW1WC76_RUBAR</name>
<reference evidence="2 3" key="1">
    <citation type="journal article" date="2023" name="G3 (Bethesda)">
        <title>A chromosome-length genome assembly and annotation of blackberry (Rubus argutus, cv. 'Hillquist').</title>
        <authorList>
            <person name="Bruna T."/>
            <person name="Aryal R."/>
            <person name="Dudchenko O."/>
            <person name="Sargent D.J."/>
            <person name="Mead D."/>
            <person name="Buti M."/>
            <person name="Cavallini A."/>
            <person name="Hytonen T."/>
            <person name="Andres J."/>
            <person name="Pham M."/>
            <person name="Weisz D."/>
            <person name="Mascagni F."/>
            <person name="Usai G."/>
            <person name="Natali L."/>
            <person name="Bassil N."/>
            <person name="Fernandez G.E."/>
            <person name="Lomsadze A."/>
            <person name="Armour M."/>
            <person name="Olukolu B."/>
            <person name="Poorten T."/>
            <person name="Britton C."/>
            <person name="Davik J."/>
            <person name="Ashrafi H."/>
            <person name="Aiden E.L."/>
            <person name="Borodovsky M."/>
            <person name="Worthington M."/>
        </authorList>
    </citation>
    <scope>NUCLEOTIDE SEQUENCE [LARGE SCALE GENOMIC DNA]</scope>
    <source>
        <strain evidence="2">PI 553951</strain>
    </source>
</reference>
<keyword evidence="3" id="KW-1185">Reference proteome</keyword>
<dbReference type="Proteomes" id="UP001457282">
    <property type="component" value="Unassembled WGS sequence"/>
</dbReference>
<dbReference type="EMBL" id="JBEDUW010000006">
    <property type="protein sequence ID" value="KAK9921625.1"/>
    <property type="molecule type" value="Genomic_DNA"/>
</dbReference>
<feature type="compositionally biased region" description="Low complexity" evidence="1">
    <location>
        <begin position="41"/>
        <end position="55"/>
    </location>
</feature>
<feature type="region of interest" description="Disordered" evidence="1">
    <location>
        <begin position="41"/>
        <end position="83"/>
    </location>
</feature>
<proteinExistence type="predicted"/>
<evidence type="ECO:0000313" key="2">
    <source>
        <dbReference type="EMBL" id="KAK9921625.1"/>
    </source>
</evidence>
<accession>A0AAW1WC76</accession>
<evidence type="ECO:0000313" key="3">
    <source>
        <dbReference type="Proteomes" id="UP001457282"/>
    </source>
</evidence>
<comment type="caution">
    <text evidence="2">The sequence shown here is derived from an EMBL/GenBank/DDBJ whole genome shotgun (WGS) entry which is preliminary data.</text>
</comment>
<evidence type="ECO:0000256" key="1">
    <source>
        <dbReference type="SAM" id="MobiDB-lite"/>
    </source>
</evidence>